<name>A0A061GHC9_THECC</name>
<dbReference type="Proteomes" id="UP000026915">
    <property type="component" value="Chromosome 6"/>
</dbReference>
<sequence>MVIGLRNHFRHVSSRKADHIQSFGTTVFNIPLRDTTDGKTIERRHGWGQERGAEDLCSRGTMCYARWPTNKREKSKFLLFLFLFFHSKDIDVINHRVV</sequence>
<organism evidence="1 2">
    <name type="scientific">Theobroma cacao</name>
    <name type="common">Cacao</name>
    <name type="synonym">Cocoa</name>
    <dbReference type="NCBI Taxonomy" id="3641"/>
    <lineage>
        <taxon>Eukaryota</taxon>
        <taxon>Viridiplantae</taxon>
        <taxon>Streptophyta</taxon>
        <taxon>Embryophyta</taxon>
        <taxon>Tracheophyta</taxon>
        <taxon>Spermatophyta</taxon>
        <taxon>Magnoliopsida</taxon>
        <taxon>eudicotyledons</taxon>
        <taxon>Gunneridae</taxon>
        <taxon>Pentapetalae</taxon>
        <taxon>rosids</taxon>
        <taxon>malvids</taxon>
        <taxon>Malvales</taxon>
        <taxon>Malvaceae</taxon>
        <taxon>Byttnerioideae</taxon>
        <taxon>Theobroma</taxon>
    </lineage>
</organism>
<dbReference type="AlphaFoldDB" id="A0A061GHC9"/>
<dbReference type="HOGENOM" id="CLU_2337796_0_0_1"/>
<dbReference type="InParanoid" id="A0A061GHC9"/>
<keyword evidence="2" id="KW-1185">Reference proteome</keyword>
<protein>
    <submittedName>
        <fullName evidence="1">Uncharacterized protein</fullName>
    </submittedName>
</protein>
<dbReference type="Gramene" id="EOY28976">
    <property type="protein sequence ID" value="EOY28976"/>
    <property type="gene ID" value="TCM_030427"/>
</dbReference>
<gene>
    <name evidence="1" type="ORF">TCM_030427</name>
</gene>
<accession>A0A061GHC9</accession>
<reference evidence="1 2" key="1">
    <citation type="journal article" date="2013" name="Genome Biol.">
        <title>The genome sequence of the most widely cultivated cacao type and its use to identify candidate genes regulating pod color.</title>
        <authorList>
            <person name="Motamayor J.C."/>
            <person name="Mockaitis K."/>
            <person name="Schmutz J."/>
            <person name="Haiminen N."/>
            <person name="Iii D.L."/>
            <person name="Cornejo O."/>
            <person name="Findley S.D."/>
            <person name="Zheng P."/>
            <person name="Utro F."/>
            <person name="Royaert S."/>
            <person name="Saski C."/>
            <person name="Jenkins J."/>
            <person name="Podicheti R."/>
            <person name="Zhao M."/>
            <person name="Scheffler B.E."/>
            <person name="Stack J.C."/>
            <person name="Feltus F.A."/>
            <person name="Mustiga G.M."/>
            <person name="Amores F."/>
            <person name="Phillips W."/>
            <person name="Marelli J.P."/>
            <person name="May G.D."/>
            <person name="Shapiro H."/>
            <person name="Ma J."/>
            <person name="Bustamante C.D."/>
            <person name="Schnell R.J."/>
            <person name="Main D."/>
            <person name="Gilbert D."/>
            <person name="Parida L."/>
            <person name="Kuhn D.N."/>
        </authorList>
    </citation>
    <scope>NUCLEOTIDE SEQUENCE [LARGE SCALE GENOMIC DNA]</scope>
    <source>
        <strain evidence="2">cv. Matina 1-6</strain>
    </source>
</reference>
<dbReference type="EMBL" id="CM001884">
    <property type="protein sequence ID" value="EOY28976.1"/>
    <property type="molecule type" value="Genomic_DNA"/>
</dbReference>
<proteinExistence type="predicted"/>
<evidence type="ECO:0000313" key="1">
    <source>
        <dbReference type="EMBL" id="EOY28976.1"/>
    </source>
</evidence>
<evidence type="ECO:0000313" key="2">
    <source>
        <dbReference type="Proteomes" id="UP000026915"/>
    </source>
</evidence>